<evidence type="ECO:0000256" key="13">
    <source>
        <dbReference type="ARBA" id="ARBA00022840"/>
    </source>
</evidence>
<keyword evidence="13" id="KW-0067">ATP-binding</keyword>
<evidence type="ECO:0000256" key="3">
    <source>
        <dbReference type="ARBA" id="ARBA00012494"/>
    </source>
</evidence>
<dbReference type="Pfam" id="PF14318">
    <property type="entry name" value="Mononeg_mRNAcap"/>
    <property type="match status" value="1"/>
</dbReference>
<evidence type="ECO:0000256" key="8">
    <source>
        <dbReference type="ARBA" id="ARBA00022679"/>
    </source>
</evidence>
<feature type="domain" description="Mononegavirus-type SAM-dependent 2'-O-MTase" evidence="28">
    <location>
        <begin position="1666"/>
        <end position="1863"/>
    </location>
</feature>
<dbReference type="InterPro" id="IPR026890">
    <property type="entry name" value="Mononeg_mRNAcap"/>
</dbReference>
<keyword evidence="17" id="KW-1035">Host cytoplasm</keyword>
<evidence type="ECO:0000259" key="28">
    <source>
        <dbReference type="PROSITE" id="PS51590"/>
    </source>
</evidence>
<evidence type="ECO:0000256" key="22">
    <source>
        <dbReference type="ARBA" id="ARBA00030436"/>
    </source>
</evidence>
<keyword evidence="5 29" id="KW-0696">RNA-directed RNA polymerase</keyword>
<dbReference type="GO" id="GO:0004482">
    <property type="term" value="F:mRNA 5'-cap (guanine-N7-)-methyltransferase activity"/>
    <property type="evidence" value="ECO:0007669"/>
    <property type="project" value="InterPro"/>
</dbReference>
<keyword evidence="30" id="KW-1185">Reference proteome</keyword>
<comment type="catalytic activity">
    <reaction evidence="19">
        <text>a 5'-end triphospho-adenylyl-adenylyl-cytidylyl-adenosine in mRNA + GDP + H(+) = a 5'-end (5'-triphosphoguanosine)-adenylyl-adenylyl-cytidylyl-adenosine in mRNA + diphosphate</text>
        <dbReference type="Rhea" id="RHEA:65436"/>
        <dbReference type="Rhea" id="RHEA-COMP:16797"/>
        <dbReference type="Rhea" id="RHEA-COMP:16799"/>
        <dbReference type="ChEBI" id="CHEBI:15378"/>
        <dbReference type="ChEBI" id="CHEBI:33019"/>
        <dbReference type="ChEBI" id="CHEBI:58189"/>
        <dbReference type="ChEBI" id="CHEBI:156484"/>
        <dbReference type="ChEBI" id="CHEBI:156503"/>
        <dbReference type="EC" id="2.7.7.88"/>
    </reaction>
</comment>
<dbReference type="PROSITE" id="PS50526">
    <property type="entry name" value="RDRP_SSRNA_NEG_NONSEG"/>
    <property type="match status" value="1"/>
</dbReference>
<keyword evidence="12" id="KW-0378">Hydrolase</keyword>
<evidence type="ECO:0000256" key="21">
    <source>
        <dbReference type="ARBA" id="ARBA00026099"/>
    </source>
</evidence>
<keyword evidence="11" id="KW-0547">Nucleotide-binding</keyword>
<evidence type="ECO:0000256" key="7">
    <source>
        <dbReference type="ARBA" id="ARBA00022664"/>
    </source>
</evidence>
<evidence type="ECO:0000256" key="15">
    <source>
        <dbReference type="ARBA" id="ARBA00022953"/>
    </source>
</evidence>
<feature type="domain" description="RdRp catalytic" evidence="27">
    <location>
        <begin position="620"/>
        <end position="807"/>
    </location>
</feature>
<dbReference type="InterPro" id="IPR014023">
    <property type="entry name" value="Mononeg_RNA_pol_cat"/>
</dbReference>
<evidence type="ECO:0000256" key="10">
    <source>
        <dbReference type="ARBA" id="ARBA00022695"/>
    </source>
</evidence>
<protein>
    <recommendedName>
        <fullName evidence="23">Replicase</fullName>
        <ecNumber evidence="21">2.1.1.375</ecNumber>
        <ecNumber evidence="3">2.7.7.48</ecNumber>
        <ecNumber evidence="4">2.7.7.88</ecNumber>
    </recommendedName>
    <alternativeName>
        <fullName evidence="22">Transcriptase</fullName>
    </alternativeName>
</protein>
<evidence type="ECO:0000256" key="1">
    <source>
        <dbReference type="ARBA" id="ARBA00004192"/>
    </source>
</evidence>
<evidence type="ECO:0000256" key="4">
    <source>
        <dbReference type="ARBA" id="ARBA00012582"/>
    </source>
</evidence>
<comment type="catalytic activity">
    <reaction evidence="24">
        <text>a 5'-end (5'-triphosphoguanosine)-adenylyl-adenylyl-cytidylyl-adenosine in mRNA + S-adenosyl-L-methionine = a 5'-end (5'-triphosphoguanosine)-(2'-O-methyladenylyl)-adenylyl-cytidylyl-adenosine in mRNA + S-adenosyl-L-homocysteine + H(+)</text>
        <dbReference type="Rhea" id="RHEA:65380"/>
        <dbReference type="Rhea" id="RHEA-COMP:16797"/>
        <dbReference type="Rhea" id="RHEA-COMP:16801"/>
        <dbReference type="ChEBI" id="CHEBI:15378"/>
        <dbReference type="ChEBI" id="CHEBI:57856"/>
        <dbReference type="ChEBI" id="CHEBI:59789"/>
        <dbReference type="ChEBI" id="CHEBI:156482"/>
        <dbReference type="ChEBI" id="CHEBI:156484"/>
    </reaction>
</comment>
<evidence type="ECO:0000256" key="11">
    <source>
        <dbReference type="ARBA" id="ARBA00022741"/>
    </source>
</evidence>
<keyword evidence="9" id="KW-0949">S-adenosyl-L-methionine</keyword>
<dbReference type="Pfam" id="PF00946">
    <property type="entry name" value="Mononeg_RNA_pol"/>
    <property type="match status" value="1"/>
</dbReference>
<dbReference type="GO" id="GO:0030430">
    <property type="term" value="C:host cell cytoplasm"/>
    <property type="evidence" value="ECO:0007669"/>
    <property type="project" value="UniProtKB-SubCell"/>
</dbReference>
<sequence length="2122" mass="243676">MMRSNLRYDPEREDLDRMEDQVYDDMFQDWSSEMWADSDGYIGQGADIDTSPRYLNNQDYTLNSPLICDELNAFKDFLTKGIKSPLFQNRSWDSRIKWMKKINVDWSNTKATALYHQECARLWTSPGSGTEEFKKMIREVDVEAKETHNVVEAFLSGWIGRKFSHKSRLLNSEATLKFGSFMWESLKISWILNAGTEYELNHLQKSVKFTYLDKKLYPGAVEYKSQLFGTVFIGDGLMYLSKLNMIWDRSMLLMFKDTSTARFHTLFAIQHRYIDEYHINHLKTVEKMYTLGDQVLMHDSISAYEAFGMVEPLSSLKLSELAALHRPLIPSFPHFREHVEGKIAELSRVNPHVPAFFDHLQSVSDKRMLLTIYGSFRHWGHPFIEYLTGLQSLYQNVTSQKEKINKEYAELLASDLAFKILKKEFWNKYRWFVDIDKMDPENPLYEHVKNNTWPSADILVNYPPKWHLLPLIPCWEIPEVVDPAIIYSDKTHSIQKSELIRHLQNYPNTKIPTRKVLETLIKTEATNWPEFLKEIDEHGLNEDDLIIGLKAKEREIKWKGRFFALMSWRLREYFVFTEYLIKKNVIPLFKGLTMADDQTTLVKKMLENTLGQGGNDYSSITVANHIDYEKWNNFQRFESTAPVFRVLGKFFGLENLFVRTHEFFEKSLIYYRDRPDLMKVENGVVLNKNDETRVCWNGQFGGLEGLRQKGWSVLNLLVIERESRIRNTEIKVLAQGDNQVICSQYSINPSKSQQVLRENITSAMKNNDVIIEAIRTATAKIGLRINEDETLQAADMLIYGKTIVYRGNITCLEEKRYSRITCTTNDQLPSLGNVLATVSTNCLTISHYSKSPINAIMSYNWLGNFVLHILSIHNPALRAAPRDLVKDPKALSGKHFRIAALYLDPSLGGISGMSLTRFHLRMFPDPVTEGLTFWKLIFKQTSEIPLKMLAVQFGNPKLVQFTAKNFEKLIEDPTSLNLPRGLSAQNLIKEEIKKALLKNPHLIAHDVIRDAVTYFKDQEHAFLNYLASITPCFPRFVSEFRAGTYFGLTAAIMGLFENSKTIRNLFKKKFKNCVDQAIIRCELGSLECLISRILQKGGRVWDCSAGHADELRQRSWGRKIIGTTVPHPSEMISRVTTGSSGCSGCDEAAPKSIHLIVLVPQGLVSPDDIRGPFHPYLGSSTGETTSLIQSWEKDTDISFLRKASRMRRAFHWFVDPNSNLGRTINGNLKSMTGEDPGQTIVGFKRTGSPLHRYGCSRVSSGGYIANSPVYGSRMIISTDNFQLLGDQNFDFMYQSLMLYAQQTVGELHAESEHSETYHFHIGCVKCLREIEEPTLDSPYPFEFQDVSMRLSKWKCAATPWMNETQTVAIPQGDWSVVNHADQSYQIGTLHGSIYGNLGQSYAETNLLNGLFPIALRSKLYGPSYLLGIRDGLYRAASLEAIHRRIFYRTSTPEDVIRACYISLVDKIAMNSDFLTFTQGEGILKTLRTYSHRVPPSYPLNNTDLGVMVRSFLMAFTYQQWRASCYTTAVQLWIFADFMSIQLSGILIIGFELAKLLKTKVDSLFRDKCRSLSDLLSSVRDGNMSENIQDLINIGNDIKLCDQEVRHAVKFSSKTRLVPNIRQRPIEFKNQVLVPITEYVVEYTSQREEVEKLEVPRIQNPLISGIRIPQIATGSFLKLESILNHLKLDVLDALVGGDGSGGIGSLVLRKYITCRLIFNSLMNMNSVNLGGSLPSPPSAIDYMPDDIRDRCVNLRTAWSNPMDLSQATTWISFKNMKKRNRMNINLAIFDMEVQSDAMSNEIEKRMVEHLPHIMERNCTVIVKSYVSRLMSENSILVSLGRLFHNVMMVQSQLSSSHTSEFYVIFNHLRLNEIIRLYPRWSMVQAQLKNAFCFKSYRQEFDRARQMLEVDLVNGIPALFLPHPVQELLGIWNDISHDRILTSKWSDLSYDSQGSMRDYALATVALLGNQVLNSTTWMGETRLMIPNDQELSKYFAYYIGTYCYIALISNSPKLGQVCQYMIDEPFLIYFYKSDKSKRSPSGVRYHSLSWSVSEKRGWTTKKKVYVQHKMALIGSVIRYLCHRSKTPGVDRQRLWDGKLEDMNKKLTRQHLLNETGSYDLMNFM</sequence>
<dbReference type="InterPro" id="IPR025786">
    <property type="entry name" value="Mononega_L_MeTrfase"/>
</dbReference>
<comment type="catalytic activity">
    <reaction evidence="26">
        <text>GTP + H2O = GDP + phosphate + H(+)</text>
        <dbReference type="Rhea" id="RHEA:19669"/>
        <dbReference type="ChEBI" id="CHEBI:15377"/>
        <dbReference type="ChEBI" id="CHEBI:15378"/>
        <dbReference type="ChEBI" id="CHEBI:37565"/>
        <dbReference type="ChEBI" id="CHEBI:43474"/>
        <dbReference type="ChEBI" id="CHEBI:58189"/>
    </reaction>
</comment>
<evidence type="ECO:0000256" key="20">
    <source>
        <dbReference type="ARBA" id="ARBA00024499"/>
    </source>
</evidence>
<keyword evidence="15" id="KW-0693">Viral RNA replication</keyword>
<dbReference type="InterPro" id="IPR048397">
    <property type="entry name" value="Methyltrans_Mon_CD"/>
</dbReference>
<evidence type="ECO:0000256" key="9">
    <source>
        <dbReference type="ARBA" id="ARBA00022691"/>
    </source>
</evidence>
<accession>A0A346M1Z7</accession>
<dbReference type="GO" id="GO:0005524">
    <property type="term" value="F:ATP binding"/>
    <property type="evidence" value="ECO:0007669"/>
    <property type="project" value="UniProtKB-KW"/>
</dbReference>
<evidence type="ECO:0000256" key="16">
    <source>
        <dbReference type="ARBA" id="ARBA00023042"/>
    </source>
</evidence>
<dbReference type="Proteomes" id="UP000281126">
    <property type="component" value="Segment"/>
</dbReference>
<dbReference type="GO" id="GO:0003968">
    <property type="term" value="F:RNA-directed RNA polymerase activity"/>
    <property type="evidence" value="ECO:0007669"/>
    <property type="project" value="UniProtKB-KW"/>
</dbReference>
<keyword evidence="18" id="KW-0511">Multifunctional enzyme</keyword>
<keyword evidence="7" id="KW-0507">mRNA processing</keyword>
<organism evidence="29">
    <name type="scientific">Culex rhabdo-like virus Los Angeles</name>
    <dbReference type="NCBI Taxonomy" id="2849718"/>
    <lineage>
        <taxon>Viruses</taxon>
        <taxon>Riboviria</taxon>
        <taxon>Orthornavirae</taxon>
        <taxon>Negarnaviricota</taxon>
        <taxon>Haploviricotina</taxon>
        <taxon>Monjiviricetes</taxon>
        <taxon>Mononegavirales</taxon>
        <taxon>Rhabdoviridae</taxon>
        <taxon>Alpharhabdovirinae</taxon>
        <taxon>Ohlsrhavirus</taxon>
        <taxon>Ohlsrhavirus angeles</taxon>
    </lineage>
</organism>
<evidence type="ECO:0000256" key="26">
    <source>
        <dbReference type="ARBA" id="ARBA00048548"/>
    </source>
</evidence>
<dbReference type="EC" id="2.7.7.88" evidence="4"/>
<reference evidence="29" key="1">
    <citation type="journal article" date="2018" name="Virology">
        <title>Virome of &gt;12 thousand Culex mosquitoes from throughout California.</title>
        <authorList>
            <person name="Sadeghi M."/>
            <person name="Altan E."/>
            <person name="Deng X."/>
            <person name="Barker C.M."/>
            <person name="Fang Y."/>
            <person name="Coffey L.L."/>
            <person name="Delwart E."/>
        </authorList>
    </citation>
    <scope>NUCLEOTIDE SEQUENCE [LARGE SCALE GENOMIC DNA]</scope>
    <source>
        <strain evidence="29">CRVL/Los Angeles</strain>
    </source>
</reference>
<evidence type="ECO:0000313" key="30">
    <source>
        <dbReference type="Proteomes" id="UP000281126"/>
    </source>
</evidence>
<evidence type="ECO:0000256" key="12">
    <source>
        <dbReference type="ARBA" id="ARBA00022801"/>
    </source>
</evidence>
<dbReference type="InterPro" id="IPR039530">
    <property type="entry name" value="L_methyltransferase_rhabdo"/>
</dbReference>
<dbReference type="GO" id="GO:0044423">
    <property type="term" value="C:virion component"/>
    <property type="evidence" value="ECO:0007669"/>
    <property type="project" value="UniProtKB-KW"/>
</dbReference>
<dbReference type="Pfam" id="PF21080">
    <property type="entry name" value="Methyltrans_Mon_1st"/>
    <property type="match status" value="1"/>
</dbReference>
<dbReference type="EC" id="2.1.1.375" evidence="21"/>
<name>A0A346M1Z7_9RHAB</name>
<evidence type="ECO:0000259" key="27">
    <source>
        <dbReference type="PROSITE" id="PS50526"/>
    </source>
</evidence>
<evidence type="ECO:0000313" key="29">
    <source>
        <dbReference type="EMBL" id="AXQ04772.1"/>
    </source>
</evidence>
<evidence type="ECO:0000256" key="18">
    <source>
        <dbReference type="ARBA" id="ARBA00023268"/>
    </source>
</evidence>
<dbReference type="PROSITE" id="PS51590">
    <property type="entry name" value="SAM_MT_MNV_L"/>
    <property type="match status" value="1"/>
</dbReference>
<dbReference type="GO" id="GO:0016787">
    <property type="term" value="F:hydrolase activity"/>
    <property type="evidence" value="ECO:0007669"/>
    <property type="project" value="UniProtKB-KW"/>
</dbReference>
<dbReference type="InterPro" id="IPR039736">
    <property type="entry name" value="L_poly_C"/>
</dbReference>
<dbReference type="Pfam" id="PF14314">
    <property type="entry name" value="Methyltrans_Mon_2nd"/>
    <property type="match status" value="1"/>
</dbReference>
<evidence type="ECO:0000256" key="17">
    <source>
        <dbReference type="ARBA" id="ARBA00023200"/>
    </source>
</evidence>
<evidence type="ECO:0000256" key="14">
    <source>
        <dbReference type="ARBA" id="ARBA00022844"/>
    </source>
</evidence>
<comment type="catalytic activity">
    <reaction evidence="20">
        <text>a 5'-end (5'-triphosphoguanosine)-(2'-O-methyladenylyl)-adenylyl-cytidylyl-adenosine in mRNA + S-adenosyl-L-methionine = a 5'-end (N(7)-methyl 5'-triphosphoguanosine)-(2'-O-methyladenylyl)-adenylyl-cytidylyl-adenosine in mRNA + S-adenosyl-L-homocysteine</text>
        <dbReference type="Rhea" id="RHEA:65440"/>
        <dbReference type="Rhea" id="RHEA-COMP:16798"/>
        <dbReference type="Rhea" id="RHEA-COMP:16801"/>
        <dbReference type="ChEBI" id="CHEBI:57856"/>
        <dbReference type="ChEBI" id="CHEBI:59789"/>
        <dbReference type="ChEBI" id="CHEBI:156482"/>
        <dbReference type="ChEBI" id="CHEBI:156483"/>
    </reaction>
</comment>
<keyword evidence="8" id="KW-0808">Transferase</keyword>
<evidence type="ECO:0000256" key="5">
    <source>
        <dbReference type="ARBA" id="ARBA00022484"/>
    </source>
</evidence>
<evidence type="ECO:0000256" key="23">
    <source>
        <dbReference type="ARBA" id="ARBA00031012"/>
    </source>
</evidence>
<dbReference type="EC" id="2.7.7.48" evidence="3"/>
<dbReference type="NCBIfam" id="TIGR04198">
    <property type="entry name" value="paramyx_RNAcap"/>
    <property type="match status" value="1"/>
</dbReference>
<keyword evidence="10" id="KW-0548">Nucleotidyltransferase</keyword>
<evidence type="ECO:0000256" key="19">
    <source>
        <dbReference type="ARBA" id="ARBA00024494"/>
    </source>
</evidence>
<evidence type="ECO:0000256" key="2">
    <source>
        <dbReference type="ARBA" id="ARBA00004328"/>
    </source>
</evidence>
<proteinExistence type="predicted"/>
<evidence type="ECO:0000256" key="25">
    <source>
        <dbReference type="ARBA" id="ARBA00047370"/>
    </source>
</evidence>
<keyword evidence="6" id="KW-0489">Methyltransferase</keyword>
<dbReference type="EMBL" id="MH188003">
    <property type="protein sequence ID" value="AXQ04772.1"/>
    <property type="molecule type" value="Genomic_RNA"/>
</dbReference>
<comment type="catalytic activity">
    <reaction evidence="25">
        <text>a 5'-end (5'-triphosphoguanosine)-adenylyl-adenylyl-cytidylyl-adenosine in mRNA + 2 S-adenosyl-L-methionine = a 5'-end (N(7)-methyl 5'-triphosphoguanosine)-(2'-O-methyladenylyl)-adenylyl-cytidylyl-adenosine in mRNA + 2 S-adenosyl-L-homocysteine + H(+)</text>
        <dbReference type="Rhea" id="RHEA:65376"/>
        <dbReference type="Rhea" id="RHEA-COMP:16797"/>
        <dbReference type="Rhea" id="RHEA-COMP:16798"/>
        <dbReference type="ChEBI" id="CHEBI:15378"/>
        <dbReference type="ChEBI" id="CHEBI:57856"/>
        <dbReference type="ChEBI" id="CHEBI:59789"/>
        <dbReference type="ChEBI" id="CHEBI:156483"/>
        <dbReference type="ChEBI" id="CHEBI:156484"/>
        <dbReference type="EC" id="2.1.1.375"/>
    </reaction>
</comment>
<comment type="subcellular location">
    <subcellularLocation>
        <location evidence="1">Host cytoplasm</location>
    </subcellularLocation>
    <subcellularLocation>
        <location evidence="2">Virion</location>
    </subcellularLocation>
</comment>
<keyword evidence="16" id="KW-0506">mRNA capping</keyword>
<evidence type="ECO:0000256" key="24">
    <source>
        <dbReference type="ARBA" id="ARBA00047332"/>
    </source>
</evidence>
<keyword evidence="14" id="KW-0946">Virion</keyword>
<evidence type="ECO:0000256" key="6">
    <source>
        <dbReference type="ARBA" id="ARBA00022603"/>
    </source>
</evidence>